<feature type="compositionally biased region" description="Acidic residues" evidence="9">
    <location>
        <begin position="1034"/>
        <end position="1048"/>
    </location>
</feature>
<feature type="compositionally biased region" description="Polar residues" evidence="9">
    <location>
        <begin position="672"/>
        <end position="681"/>
    </location>
</feature>
<feature type="domain" description="Ig-like" evidence="12">
    <location>
        <begin position="1747"/>
        <end position="1837"/>
    </location>
</feature>
<comment type="similarity">
    <text evidence="2">Belongs to the protein kinase superfamily. CAMK Ser/Thr protein kinase family.</text>
</comment>
<feature type="compositionally biased region" description="Basic and acidic residues" evidence="9">
    <location>
        <begin position="145"/>
        <end position="154"/>
    </location>
</feature>
<keyword evidence="10" id="KW-1133">Transmembrane helix</keyword>
<keyword evidence="5" id="KW-0677">Repeat</keyword>
<dbReference type="InterPro" id="IPR007110">
    <property type="entry name" value="Ig-like_dom"/>
</dbReference>
<feature type="compositionally biased region" description="Basic and acidic residues" evidence="9">
    <location>
        <begin position="279"/>
        <end position="296"/>
    </location>
</feature>
<evidence type="ECO:0000259" key="13">
    <source>
        <dbReference type="PROSITE" id="PS50853"/>
    </source>
</evidence>
<evidence type="ECO:0000256" key="2">
    <source>
        <dbReference type="ARBA" id="ARBA00006692"/>
    </source>
</evidence>
<reference evidence="14 15" key="1">
    <citation type="journal article" date="2017" name="PLoS Biol.">
        <title>The sea cucumber genome provides insights into morphological evolution and visceral regeneration.</title>
        <authorList>
            <person name="Zhang X."/>
            <person name="Sun L."/>
            <person name="Yuan J."/>
            <person name="Sun Y."/>
            <person name="Gao Y."/>
            <person name="Zhang L."/>
            <person name="Li S."/>
            <person name="Dai H."/>
            <person name="Hamel J.F."/>
            <person name="Liu C."/>
            <person name="Yu Y."/>
            <person name="Liu S."/>
            <person name="Lin W."/>
            <person name="Guo K."/>
            <person name="Jin S."/>
            <person name="Xu P."/>
            <person name="Storey K.B."/>
            <person name="Huan P."/>
            <person name="Zhang T."/>
            <person name="Zhou Y."/>
            <person name="Zhang J."/>
            <person name="Lin C."/>
            <person name="Li X."/>
            <person name="Xing L."/>
            <person name="Huo D."/>
            <person name="Sun M."/>
            <person name="Wang L."/>
            <person name="Mercier A."/>
            <person name="Li F."/>
            <person name="Yang H."/>
            <person name="Xiang J."/>
        </authorList>
    </citation>
    <scope>NUCLEOTIDE SEQUENCE [LARGE SCALE GENOMIC DNA]</scope>
    <source>
        <strain evidence="14">Shaxun</strain>
        <tissue evidence="14">Muscle</tissue>
    </source>
</reference>
<dbReference type="GO" id="GO:0060298">
    <property type="term" value="P:positive regulation of sarcomere organization"/>
    <property type="evidence" value="ECO:0007669"/>
    <property type="project" value="UniProtKB-ARBA"/>
</dbReference>
<dbReference type="InterPro" id="IPR013783">
    <property type="entry name" value="Ig-like_fold"/>
</dbReference>
<dbReference type="FunFam" id="2.60.40.10:FF:000031">
    <property type="entry name" value="Myosin-binding protein C, slow type"/>
    <property type="match status" value="1"/>
</dbReference>
<dbReference type="InterPro" id="IPR001452">
    <property type="entry name" value="SH3_domain"/>
</dbReference>
<accession>A0A2G8LL34</accession>
<feature type="compositionally biased region" description="Acidic residues" evidence="9">
    <location>
        <begin position="218"/>
        <end position="228"/>
    </location>
</feature>
<feature type="domain" description="Ig-like" evidence="12">
    <location>
        <begin position="1527"/>
        <end position="1619"/>
    </location>
</feature>
<feature type="region of interest" description="Disordered" evidence="9">
    <location>
        <begin position="86"/>
        <end position="234"/>
    </location>
</feature>
<dbReference type="FunFam" id="2.60.40.10:FF:000425">
    <property type="entry name" value="Myosin light chain kinase"/>
    <property type="match status" value="2"/>
</dbReference>
<feature type="compositionally biased region" description="Acidic residues" evidence="9">
    <location>
        <begin position="601"/>
        <end position="618"/>
    </location>
</feature>
<keyword evidence="15" id="KW-1185">Reference proteome</keyword>
<feature type="compositionally biased region" description="Basic and acidic residues" evidence="9">
    <location>
        <begin position="1417"/>
        <end position="1430"/>
    </location>
</feature>
<dbReference type="FunFam" id="2.60.40.10:FF:000107">
    <property type="entry name" value="Myosin, light chain kinase a"/>
    <property type="match status" value="1"/>
</dbReference>
<feature type="compositionally biased region" description="Low complexity" evidence="9">
    <location>
        <begin position="187"/>
        <end position="210"/>
    </location>
</feature>
<feature type="domain" description="Ig-like" evidence="12">
    <location>
        <begin position="927"/>
        <end position="1018"/>
    </location>
</feature>
<feature type="compositionally biased region" description="Basic and acidic residues" evidence="9">
    <location>
        <begin position="630"/>
        <end position="656"/>
    </location>
</feature>
<feature type="region of interest" description="Disordered" evidence="9">
    <location>
        <begin position="270"/>
        <end position="296"/>
    </location>
</feature>
<feature type="domain" description="Ig-like" evidence="12">
    <location>
        <begin position="1651"/>
        <end position="1746"/>
    </location>
</feature>
<evidence type="ECO:0000259" key="12">
    <source>
        <dbReference type="PROSITE" id="PS50835"/>
    </source>
</evidence>
<keyword evidence="4" id="KW-0963">Cytoplasm</keyword>
<evidence type="ECO:0000256" key="8">
    <source>
        <dbReference type="PROSITE-ProRule" id="PRU00192"/>
    </source>
</evidence>
<feature type="compositionally biased region" description="Acidic residues" evidence="9">
    <location>
        <begin position="575"/>
        <end position="585"/>
    </location>
</feature>
<dbReference type="Proteomes" id="UP000230750">
    <property type="component" value="Unassembled WGS sequence"/>
</dbReference>
<feature type="region of interest" description="Disordered" evidence="9">
    <location>
        <begin position="1174"/>
        <end position="1202"/>
    </location>
</feature>
<dbReference type="GO" id="GO:0030017">
    <property type="term" value="C:sarcomere"/>
    <property type="evidence" value="ECO:0007669"/>
    <property type="project" value="UniProtKB-ARBA"/>
</dbReference>
<dbReference type="OrthoDB" id="2152335at2759"/>
<feature type="region of interest" description="Disordered" evidence="9">
    <location>
        <begin position="310"/>
        <end position="373"/>
    </location>
</feature>
<feature type="compositionally biased region" description="Basic and acidic residues" evidence="9">
    <location>
        <begin position="539"/>
        <end position="559"/>
    </location>
</feature>
<name>A0A2G8LL34_STIJA</name>
<dbReference type="Pfam" id="PF00041">
    <property type="entry name" value="fn3"/>
    <property type="match status" value="1"/>
</dbReference>
<evidence type="ECO:0000313" key="14">
    <source>
        <dbReference type="EMBL" id="PIK60953.1"/>
    </source>
</evidence>
<feature type="domain" description="Ig-like" evidence="12">
    <location>
        <begin position="1241"/>
        <end position="1331"/>
    </location>
</feature>
<dbReference type="CDD" id="cd11856">
    <property type="entry name" value="SH3_p47phox_like"/>
    <property type="match status" value="1"/>
</dbReference>
<dbReference type="PROSITE" id="PS50853">
    <property type="entry name" value="FN3"/>
    <property type="match status" value="1"/>
</dbReference>
<dbReference type="SMART" id="SM00408">
    <property type="entry name" value="IGc2"/>
    <property type="match status" value="5"/>
</dbReference>
<evidence type="ECO:0000256" key="4">
    <source>
        <dbReference type="ARBA" id="ARBA00022490"/>
    </source>
</evidence>
<dbReference type="InterPro" id="IPR036179">
    <property type="entry name" value="Ig-like_dom_sf"/>
</dbReference>
<dbReference type="InterPro" id="IPR003598">
    <property type="entry name" value="Ig_sub2"/>
</dbReference>
<dbReference type="SMART" id="SM00409">
    <property type="entry name" value="IG"/>
    <property type="match status" value="5"/>
</dbReference>
<feature type="compositionally biased region" description="Low complexity" evidence="9">
    <location>
        <begin position="1393"/>
        <end position="1412"/>
    </location>
</feature>
<dbReference type="PANTHER" id="PTHR14340">
    <property type="entry name" value="MICROFIBRIL-ASSOCIATED GLYCOPROTEIN 3"/>
    <property type="match status" value="1"/>
</dbReference>
<feature type="compositionally biased region" description="Low complexity" evidence="9">
    <location>
        <begin position="326"/>
        <end position="339"/>
    </location>
</feature>
<dbReference type="SMART" id="SM00326">
    <property type="entry name" value="SH3"/>
    <property type="match status" value="1"/>
</dbReference>
<evidence type="ECO:0000313" key="15">
    <source>
        <dbReference type="Proteomes" id="UP000230750"/>
    </source>
</evidence>
<feature type="compositionally biased region" description="Basic and acidic residues" evidence="9">
    <location>
        <begin position="589"/>
        <end position="600"/>
    </location>
</feature>
<evidence type="ECO:0000256" key="7">
    <source>
        <dbReference type="ARBA" id="ARBA00023319"/>
    </source>
</evidence>
<feature type="compositionally biased region" description="Basic and acidic residues" evidence="9">
    <location>
        <begin position="1174"/>
        <end position="1196"/>
    </location>
</feature>
<dbReference type="Pfam" id="PF07679">
    <property type="entry name" value="I-set"/>
    <property type="match status" value="5"/>
</dbReference>
<dbReference type="SUPFAM" id="SSF48726">
    <property type="entry name" value="Immunoglobulin"/>
    <property type="match status" value="5"/>
</dbReference>
<dbReference type="STRING" id="307972.A0A2G8LL34"/>
<dbReference type="FunFam" id="2.60.40.10:FF:000032">
    <property type="entry name" value="palladin isoform X1"/>
    <property type="match status" value="1"/>
</dbReference>
<dbReference type="PROSITE" id="PS50002">
    <property type="entry name" value="SH3"/>
    <property type="match status" value="1"/>
</dbReference>
<dbReference type="InterPro" id="IPR003599">
    <property type="entry name" value="Ig_sub"/>
</dbReference>
<evidence type="ECO:0000256" key="3">
    <source>
        <dbReference type="ARBA" id="ARBA00022443"/>
    </source>
</evidence>
<evidence type="ECO:0000256" key="10">
    <source>
        <dbReference type="SAM" id="Phobius"/>
    </source>
</evidence>
<evidence type="ECO:0000256" key="9">
    <source>
        <dbReference type="SAM" id="MobiDB-lite"/>
    </source>
</evidence>
<dbReference type="InterPro" id="IPR003961">
    <property type="entry name" value="FN3_dom"/>
</dbReference>
<dbReference type="GO" id="GO:0045989">
    <property type="term" value="P:positive regulation of striated muscle contraction"/>
    <property type="evidence" value="ECO:0007669"/>
    <property type="project" value="UniProtKB-ARBA"/>
</dbReference>
<dbReference type="EMBL" id="MRZV01000044">
    <property type="protein sequence ID" value="PIK60953.1"/>
    <property type="molecule type" value="Genomic_DNA"/>
</dbReference>
<keyword evidence="6" id="KW-1015">Disulfide bond</keyword>
<feature type="compositionally biased region" description="Basic and acidic residues" evidence="9">
    <location>
        <begin position="1368"/>
        <end position="1384"/>
    </location>
</feature>
<evidence type="ECO:0000256" key="5">
    <source>
        <dbReference type="ARBA" id="ARBA00022737"/>
    </source>
</evidence>
<feature type="compositionally biased region" description="Low complexity" evidence="9">
    <location>
        <begin position="350"/>
        <end position="360"/>
    </location>
</feature>
<dbReference type="SUPFAM" id="SSF50044">
    <property type="entry name" value="SH3-domain"/>
    <property type="match status" value="1"/>
</dbReference>
<dbReference type="PANTHER" id="PTHR14340:SF11">
    <property type="entry name" value="IG-LIKE DOMAIN-CONTAINING PROTEIN"/>
    <property type="match status" value="1"/>
</dbReference>
<dbReference type="InterPro" id="IPR013098">
    <property type="entry name" value="Ig_I-set"/>
</dbReference>
<feature type="region of interest" description="Disordered" evidence="9">
    <location>
        <begin position="1024"/>
        <end position="1067"/>
    </location>
</feature>
<dbReference type="InterPro" id="IPR036028">
    <property type="entry name" value="SH3-like_dom_sf"/>
</dbReference>
<feature type="compositionally biased region" description="Acidic residues" evidence="9">
    <location>
        <begin position="17"/>
        <end position="27"/>
    </location>
</feature>
<feature type="region of interest" description="Disordered" evidence="9">
    <location>
        <begin position="525"/>
        <end position="758"/>
    </location>
</feature>
<dbReference type="Pfam" id="PF00018">
    <property type="entry name" value="SH3_1"/>
    <property type="match status" value="1"/>
</dbReference>
<dbReference type="Gene3D" id="2.30.30.40">
    <property type="entry name" value="SH3 Domains"/>
    <property type="match status" value="1"/>
</dbReference>
<evidence type="ECO:0000256" key="6">
    <source>
        <dbReference type="ARBA" id="ARBA00023157"/>
    </source>
</evidence>
<feature type="region of interest" description="Disordered" evidence="9">
    <location>
        <begin position="1848"/>
        <end position="1867"/>
    </location>
</feature>
<keyword evidence="10" id="KW-0472">Membrane</keyword>
<feature type="region of interest" description="Disordered" evidence="9">
    <location>
        <begin position="1361"/>
        <end position="1433"/>
    </location>
</feature>
<feature type="domain" description="Fibronectin type-III" evidence="13">
    <location>
        <begin position="1846"/>
        <end position="1942"/>
    </location>
</feature>
<keyword evidence="3 8" id="KW-0728">SH3 domain</keyword>
<feature type="compositionally biased region" description="Basic and acidic residues" evidence="9">
    <location>
        <begin position="119"/>
        <end position="138"/>
    </location>
</feature>
<dbReference type="PROSITE" id="PS50835">
    <property type="entry name" value="IG_LIKE"/>
    <property type="match status" value="5"/>
</dbReference>
<organism evidence="14 15">
    <name type="scientific">Stichopus japonicus</name>
    <name type="common">Sea cucumber</name>
    <dbReference type="NCBI Taxonomy" id="307972"/>
    <lineage>
        <taxon>Eukaryota</taxon>
        <taxon>Metazoa</taxon>
        <taxon>Echinodermata</taxon>
        <taxon>Eleutherozoa</taxon>
        <taxon>Echinozoa</taxon>
        <taxon>Holothuroidea</taxon>
        <taxon>Aspidochirotacea</taxon>
        <taxon>Aspidochirotida</taxon>
        <taxon>Stichopodidae</taxon>
        <taxon>Apostichopus</taxon>
    </lineage>
</organism>
<evidence type="ECO:0000256" key="1">
    <source>
        <dbReference type="ARBA" id="ARBA00004496"/>
    </source>
</evidence>
<proteinExistence type="inferred from homology"/>
<feature type="transmembrane region" description="Helical" evidence="10">
    <location>
        <begin position="1971"/>
        <end position="1991"/>
    </location>
</feature>
<dbReference type="SMART" id="SM00060">
    <property type="entry name" value="FN3"/>
    <property type="match status" value="2"/>
</dbReference>
<dbReference type="Gene3D" id="2.60.40.10">
    <property type="entry name" value="Immunoglobulins"/>
    <property type="match status" value="6"/>
</dbReference>
<feature type="compositionally biased region" description="Polar residues" evidence="9">
    <location>
        <begin position="1851"/>
        <end position="1862"/>
    </location>
</feature>
<protein>
    <submittedName>
        <fullName evidence="14">Putative muscle M-line assembly protein unc-89</fullName>
    </submittedName>
</protein>
<feature type="compositionally biased region" description="Polar residues" evidence="9">
    <location>
        <begin position="749"/>
        <end position="758"/>
    </location>
</feature>
<sequence length="1992" mass="221242">MDDNLRQKLEQLQLSEPSEDENEEPPEVQETANLVVYLESNPVDGIPEVLSEDEDKRDQELDEFYIKVSQSYSSPVCQELQDEQLCNPNDPVVDTSVDETSSSSSEEEDFLGQLFAEKGLNDDLPQRPMDEDIRHRLEQLQVSSAKDEVEHPEAAGEDVSDEDEEKFIVVASIEVPQREESSEGGHTSDSASSKSTSSSNSTSSSTGTVKKLSKTDDSDYQEGEEEPDEKTFARVEVTLSLEDNKTKDLTDEELAALEMKEVTVLQSFLESKPVLNETQEEKANNDTLEEARERPETAVSDIFLVVPQKTVALPSSPRDAEDILTSDTNSPKESSSSSDDCQEDDNMQDNSLENESSLLSTGLADMPMQRSTADIYVEENSPPLTQSEIILSDQSKDNESPTIFTAYLDKGPRLPTTDRERSELHMNIGSRHSPGSAVRFEIATTHDSSDVLLSSQSTEEMQYNIFSNNVPITKNQRSEQRSETEEFQPEENGNFISEKFHMTKENTSFASYVESPTRQYFQIVQPNPKSGAPWIVVRPPDEKPRTASDDEGYPNRDNDSLSSKSTDTVLGEALEFTESDIEEALGEVSTKDETKEKDQIEQGEDIEEDYENDADDESDHQSENDQPCSKADDEKQLSEGKLERKDSPDQNNKDASENMVETLLVEQFTEAGVTQTESSCTALEKQHSSSMSNCSADAEIELSQHPTVHSETQRDIENPTALMSVDEAGDGGSNSSGSNSPLMVELQIPSGQDPNTQENKYVTVKVKVSSAKPRSVHVSYQDDSHSEEEIFMSQRKSVKGVCDGSFQTNLRGGTPEGEISVDVGTEVTSSGSYMVSQLTNDVKDGEFAEPDSLLLQSDLNVGKEELENAAIEMAFSYPHVPPASNDPSSSTPVLRDLERVPKFVSPDLREKSEEATSRSATPELCMPDFVQELKDVAVKEGESVTLSCHISGQPKPDIEWYKDGAILTESENCHLKVMSYEDLYVEVEILHTSIADEGKYSVIATNSEGRKECRASLKIIKSAEKEEQLPTLGGDEDDEDKDLDDDNSESGRKDDSTPKTNFSLGAMQDQRGRTLSFDLKSIGNEEVYLASEGMVIPDGASQIEEGTEKDENHNILTKTFNTLEHSSSAQDLDFDRQSLAVNVNVSPVCIAVNSEPLHVDDSEGDTICERQELHAVSSEKEHPPSPKEKTDEEKPVPELYQPDEGQLKPEEIVPELTPKERKLAEELGELPSAETVKIRPPTFLQVLEPQVVRDGEPVKFTAKVVGKPTPKVTWMIDDNEIKDEPEYIIEVDETEGVTTLTLPEVFPEDQATYTVRAENIAGEATSSATLLVDEDEVSSEIDTEVEVMIPRRKPLAVTVEVPEDLPQDEVKPEEVSPEEVKPEEVQPEETPVEEVPTQEVPVEEAPVTPIEEAPIEEAPKAPEEEHKPVTPEEIAPQPYVSVGNYMAETEEVMSVREGEVLEVLDDSNDEWWLARKVDTKEEGWVPKAYLAPKEEYAERLKDQLEENIESLPVLEILDEEAEELQAPVFIKPLDKTVTAKEHHPVVLECCVEGIPRPTIAWFRQSTPIPTETPEFVMTYEDDIARLTVLTMYPEDSGQYTCVAKNQAGTDSTQTELLVEVALSDAESVDSTPSSRKTLSRESTIDEEGIKPKFMSVSRNMIVQEGKEKATFEFRLIAAPRPQITWFKDDVPLEETPRRRLSMVADVHLYSLTLDVEDVVSDDQGVYRIEAVNREGKAVANVKLDVTPPAKVVGGPEELTVKKGDSVTIDFEIAGYPEPEVVWIKDIEREEIIITERVDIIRSATRTSLLIHEAFPEDAGEYVVAVENQIGKDEKKLKVIVIDVPEAPSKPSPTEVTPKTVSLTWDAPTKDGGAPITSYTVEVLEKETETWKQIATTKDTTTTYEVTEELIEEPITFRVVAENVVGISSPSQEIVVTVHTAAPEEVKPEEAKPVKVPTKKEGMVKVGSLLEWDLAAVLAFFIASCYIVCFWMI</sequence>
<comment type="caution">
    <text evidence="14">The sequence shown here is derived from an EMBL/GenBank/DDBJ whole genome shotgun (WGS) entry which is preliminary data.</text>
</comment>
<feature type="compositionally biased region" description="Acidic residues" evidence="9">
    <location>
        <begin position="155"/>
        <end position="165"/>
    </location>
</feature>
<dbReference type="InterPro" id="IPR036116">
    <property type="entry name" value="FN3_sf"/>
</dbReference>
<feature type="compositionally biased region" description="Low complexity" evidence="9">
    <location>
        <begin position="92"/>
        <end position="104"/>
    </location>
</feature>
<feature type="domain" description="SH3" evidence="11">
    <location>
        <begin position="1434"/>
        <end position="1495"/>
    </location>
</feature>
<keyword evidence="10" id="KW-0812">Transmembrane</keyword>
<gene>
    <name evidence="14" type="ORF">BSL78_02128</name>
</gene>
<evidence type="ECO:0000259" key="11">
    <source>
        <dbReference type="PROSITE" id="PS50002"/>
    </source>
</evidence>
<feature type="region of interest" description="Disordered" evidence="9">
    <location>
        <begin position="1"/>
        <end position="30"/>
    </location>
</feature>
<keyword evidence="7" id="KW-0393">Immunoglobulin domain</keyword>
<feature type="region of interest" description="Disordered" evidence="9">
    <location>
        <begin position="474"/>
        <end position="496"/>
    </location>
</feature>
<dbReference type="SUPFAM" id="SSF49265">
    <property type="entry name" value="Fibronectin type III"/>
    <property type="match status" value="1"/>
</dbReference>
<dbReference type="CDD" id="cd00063">
    <property type="entry name" value="FN3"/>
    <property type="match status" value="1"/>
</dbReference>
<comment type="subcellular location">
    <subcellularLocation>
        <location evidence="1">Cytoplasm</location>
    </subcellularLocation>
</comment>